<dbReference type="PANTHER" id="PTHR23355:SF35">
    <property type="entry name" value="EXOSOME COMPLEX EXONUCLEASE RRP44"/>
    <property type="match status" value="1"/>
</dbReference>
<feature type="domain" description="PIN" evidence="1">
    <location>
        <begin position="52"/>
        <end position="165"/>
    </location>
</feature>
<dbReference type="SMART" id="SM00670">
    <property type="entry name" value="PINc"/>
    <property type="match status" value="1"/>
</dbReference>
<dbReference type="OrthoDB" id="372421at2759"/>
<name>A0A7J6X3S3_THATH</name>
<comment type="caution">
    <text evidence="2">The sequence shown here is derived from an EMBL/GenBank/DDBJ whole genome shotgun (WGS) entry which is preliminary data.</text>
</comment>
<dbReference type="CDD" id="cd09862">
    <property type="entry name" value="PIN_Rrp44-like"/>
    <property type="match status" value="1"/>
</dbReference>
<gene>
    <name evidence="2" type="ORF">FRX31_006707</name>
</gene>
<evidence type="ECO:0000313" key="3">
    <source>
        <dbReference type="Proteomes" id="UP000554482"/>
    </source>
</evidence>
<dbReference type="Pfam" id="PF13638">
    <property type="entry name" value="PIN_4"/>
    <property type="match status" value="1"/>
</dbReference>
<dbReference type="EMBL" id="JABWDY010006409">
    <property type="protein sequence ID" value="KAF5203707.1"/>
    <property type="molecule type" value="Genomic_DNA"/>
</dbReference>
<sequence length="332" mass="37421">MLQSKSFVRKTKQGKVLKVVREHYLRDDIYCGASICKVCDTKVARLSSSASTILVLDTNVVLNQIDLLENPAIDDVVVLSVVLDEVKNKNLSVYNRLRALCSNTLRKFFVFSNEHHKDTYVKAMVGESPNDRNDRAIRVATNWYQHHLGGGTRVLLITNDKENKRKATDEGIFAETVETYVKSLGQPNLLDLVVHPTSEDVSMEDVEDLRPSKRKVIYIEHKPMSEITAGLHRGIYHQGKLRVNRYNPFEAYVGSESIGDEIIIQGRGNMNRAFDGDVVAVELLPKEQWHEGKSLSIAEDGLLLKEIYGDIKIQFCVLDSSSHTKGCMSMRG</sequence>
<dbReference type="GO" id="GO:0000176">
    <property type="term" value="C:nuclear exosome (RNase complex)"/>
    <property type="evidence" value="ECO:0007669"/>
    <property type="project" value="TreeGrafter"/>
</dbReference>
<dbReference type="InterPro" id="IPR002716">
    <property type="entry name" value="PIN_dom"/>
</dbReference>
<dbReference type="FunFam" id="3.40.50.1010:FF:000038">
    <property type="entry name" value="Exosome complex exonuclease RRP44"/>
    <property type="match status" value="1"/>
</dbReference>
<dbReference type="Gene3D" id="3.40.50.1010">
    <property type="entry name" value="5'-nuclease"/>
    <property type="match status" value="1"/>
</dbReference>
<dbReference type="SUPFAM" id="SSF88723">
    <property type="entry name" value="PIN domain-like"/>
    <property type="match status" value="1"/>
</dbReference>
<dbReference type="SUPFAM" id="SSF50249">
    <property type="entry name" value="Nucleic acid-binding proteins"/>
    <property type="match status" value="1"/>
</dbReference>
<evidence type="ECO:0000313" key="2">
    <source>
        <dbReference type="EMBL" id="KAF5203707.1"/>
    </source>
</evidence>
<proteinExistence type="predicted"/>
<organism evidence="2 3">
    <name type="scientific">Thalictrum thalictroides</name>
    <name type="common">Rue-anemone</name>
    <name type="synonym">Anemone thalictroides</name>
    <dbReference type="NCBI Taxonomy" id="46969"/>
    <lineage>
        <taxon>Eukaryota</taxon>
        <taxon>Viridiplantae</taxon>
        <taxon>Streptophyta</taxon>
        <taxon>Embryophyta</taxon>
        <taxon>Tracheophyta</taxon>
        <taxon>Spermatophyta</taxon>
        <taxon>Magnoliopsida</taxon>
        <taxon>Ranunculales</taxon>
        <taxon>Ranunculaceae</taxon>
        <taxon>Thalictroideae</taxon>
        <taxon>Thalictrum</taxon>
    </lineage>
</organism>
<dbReference type="InterPro" id="IPR012340">
    <property type="entry name" value="NA-bd_OB-fold"/>
</dbReference>
<dbReference type="PANTHER" id="PTHR23355">
    <property type="entry name" value="RIBONUCLEASE"/>
    <property type="match status" value="1"/>
</dbReference>
<dbReference type="Proteomes" id="UP000554482">
    <property type="component" value="Unassembled WGS sequence"/>
</dbReference>
<dbReference type="GO" id="GO:0016075">
    <property type="term" value="P:rRNA catabolic process"/>
    <property type="evidence" value="ECO:0007669"/>
    <property type="project" value="TreeGrafter"/>
</dbReference>
<keyword evidence="2" id="KW-0540">Nuclease</keyword>
<dbReference type="InterPro" id="IPR050180">
    <property type="entry name" value="RNR_Ribonuclease"/>
</dbReference>
<accession>A0A7J6X3S3</accession>
<reference evidence="2 3" key="1">
    <citation type="submission" date="2020-06" db="EMBL/GenBank/DDBJ databases">
        <title>Transcriptomic and genomic resources for Thalictrum thalictroides and T. hernandezii: Facilitating candidate gene discovery in an emerging model plant lineage.</title>
        <authorList>
            <person name="Arias T."/>
            <person name="Riano-Pachon D.M."/>
            <person name="Di Stilio V.S."/>
        </authorList>
    </citation>
    <scope>NUCLEOTIDE SEQUENCE [LARGE SCALE GENOMIC DNA]</scope>
    <source>
        <strain evidence="3">cv. WT478/WT964</strain>
        <tissue evidence="2">Leaves</tissue>
    </source>
</reference>
<dbReference type="Pfam" id="PF17216">
    <property type="entry name" value="Rrp44_CSD1"/>
    <property type="match status" value="1"/>
</dbReference>
<protein>
    <submittedName>
        <fullName evidence="2">Exosome complex exonuclease rrp44</fullName>
    </submittedName>
</protein>
<dbReference type="GO" id="GO:0000175">
    <property type="term" value="F:3'-5'-RNA exonuclease activity"/>
    <property type="evidence" value="ECO:0007669"/>
    <property type="project" value="TreeGrafter"/>
</dbReference>
<keyword evidence="3" id="KW-1185">Reference proteome</keyword>
<keyword evidence="2" id="KW-0269">Exonuclease</keyword>
<dbReference type="AlphaFoldDB" id="A0A7J6X3S3"/>
<dbReference type="InterPro" id="IPR033771">
    <property type="entry name" value="Rrp44_CSD1"/>
</dbReference>
<dbReference type="GO" id="GO:0071031">
    <property type="term" value="P:nuclear mRNA surveillance of mRNA 3'-end processing"/>
    <property type="evidence" value="ECO:0007669"/>
    <property type="project" value="TreeGrafter"/>
</dbReference>
<dbReference type="Gene3D" id="2.40.50.690">
    <property type="match status" value="1"/>
</dbReference>
<evidence type="ECO:0000259" key="1">
    <source>
        <dbReference type="SMART" id="SM00670"/>
    </source>
</evidence>
<dbReference type="FunFam" id="2.40.50.690:FF:000006">
    <property type="entry name" value="Exosome complex exonuclease RRP44 homolog A"/>
    <property type="match status" value="1"/>
</dbReference>
<dbReference type="GO" id="GO:0004519">
    <property type="term" value="F:endonuclease activity"/>
    <property type="evidence" value="ECO:0007669"/>
    <property type="project" value="TreeGrafter"/>
</dbReference>
<dbReference type="InterPro" id="IPR029060">
    <property type="entry name" value="PIN-like_dom_sf"/>
</dbReference>
<keyword evidence="2" id="KW-0378">Hydrolase</keyword>
<dbReference type="GO" id="GO:0000177">
    <property type="term" value="C:cytoplasmic exosome (RNase complex)"/>
    <property type="evidence" value="ECO:0007669"/>
    <property type="project" value="TreeGrafter"/>
</dbReference>